<proteinExistence type="predicted"/>
<accession>A0ABP8DS96</accession>
<comment type="caution">
    <text evidence="2">The sequence shown here is derived from an EMBL/GenBank/DDBJ whole genome shotgun (WGS) entry which is preliminary data.</text>
</comment>
<dbReference type="Proteomes" id="UP001500620">
    <property type="component" value="Unassembled WGS sequence"/>
</dbReference>
<feature type="region of interest" description="Disordered" evidence="1">
    <location>
        <begin position="107"/>
        <end position="127"/>
    </location>
</feature>
<gene>
    <name evidence="2" type="ORF">GCM10022255_099860</name>
</gene>
<dbReference type="RefSeq" id="WP_345140199.1">
    <property type="nucleotide sequence ID" value="NZ_BAABAT010000053.1"/>
</dbReference>
<evidence type="ECO:0000256" key="1">
    <source>
        <dbReference type="SAM" id="MobiDB-lite"/>
    </source>
</evidence>
<reference evidence="3" key="1">
    <citation type="journal article" date="2019" name="Int. J. Syst. Evol. Microbiol.">
        <title>The Global Catalogue of Microorganisms (GCM) 10K type strain sequencing project: providing services to taxonomists for standard genome sequencing and annotation.</title>
        <authorList>
            <consortium name="The Broad Institute Genomics Platform"/>
            <consortium name="The Broad Institute Genome Sequencing Center for Infectious Disease"/>
            <person name="Wu L."/>
            <person name="Ma J."/>
        </authorList>
    </citation>
    <scope>NUCLEOTIDE SEQUENCE [LARGE SCALE GENOMIC DNA]</scope>
    <source>
        <strain evidence="3">JCM 17441</strain>
    </source>
</reference>
<protein>
    <submittedName>
        <fullName evidence="2">Uncharacterized protein</fullName>
    </submittedName>
</protein>
<dbReference type="EMBL" id="BAABAT010000053">
    <property type="protein sequence ID" value="GAA4262592.1"/>
    <property type="molecule type" value="Genomic_DNA"/>
</dbReference>
<evidence type="ECO:0000313" key="2">
    <source>
        <dbReference type="EMBL" id="GAA4262592.1"/>
    </source>
</evidence>
<name>A0ABP8DS96_9ACTN</name>
<organism evidence="2 3">
    <name type="scientific">Dactylosporangium darangshiense</name>
    <dbReference type="NCBI Taxonomy" id="579108"/>
    <lineage>
        <taxon>Bacteria</taxon>
        <taxon>Bacillati</taxon>
        <taxon>Actinomycetota</taxon>
        <taxon>Actinomycetes</taxon>
        <taxon>Micromonosporales</taxon>
        <taxon>Micromonosporaceae</taxon>
        <taxon>Dactylosporangium</taxon>
    </lineage>
</organism>
<keyword evidence="3" id="KW-1185">Reference proteome</keyword>
<sequence length="127" mass="13680">MPSGDPAGRRRLAAWLVERGDADELRARAGAGDRPALERLVDLLAERGAEDELRRLCEAGDRRALLRLAEVVAQRGDADADGADVDFRRLSAERGLLDELRLHADRATSSPAVTSTTCSSGWGASTR</sequence>
<evidence type="ECO:0000313" key="3">
    <source>
        <dbReference type="Proteomes" id="UP001500620"/>
    </source>
</evidence>